<keyword evidence="1" id="KW-0233">DNA recombination</keyword>
<dbReference type="GO" id="GO:0000723">
    <property type="term" value="P:telomere maintenance"/>
    <property type="evidence" value="ECO:0007669"/>
    <property type="project" value="InterPro"/>
</dbReference>
<feature type="domain" description="DNA helicase Pif1-like DEAD-box helicase" evidence="2">
    <location>
        <begin position="4"/>
        <end position="104"/>
    </location>
</feature>
<dbReference type="Pfam" id="PF05970">
    <property type="entry name" value="PIF1"/>
    <property type="match status" value="1"/>
</dbReference>
<dbReference type="EMBL" id="ML178820">
    <property type="protein sequence ID" value="TFL03625.1"/>
    <property type="molecule type" value="Genomic_DNA"/>
</dbReference>
<evidence type="ECO:0000313" key="4">
    <source>
        <dbReference type="Proteomes" id="UP000305067"/>
    </source>
</evidence>
<keyword evidence="1" id="KW-0547">Nucleotide-binding</keyword>
<keyword evidence="1" id="KW-0378">Hydrolase</keyword>
<dbReference type="GO" id="GO:0006281">
    <property type="term" value="P:DNA repair"/>
    <property type="evidence" value="ECO:0007669"/>
    <property type="project" value="UniProtKB-KW"/>
</dbReference>
<keyword evidence="1" id="KW-0347">Helicase</keyword>
<dbReference type="InterPro" id="IPR027417">
    <property type="entry name" value="P-loop_NTPase"/>
</dbReference>
<dbReference type="OrthoDB" id="432234at2759"/>
<keyword evidence="4" id="KW-1185">Reference proteome</keyword>
<reference evidence="3 4" key="1">
    <citation type="journal article" date="2019" name="Nat. Ecol. Evol.">
        <title>Megaphylogeny resolves global patterns of mushroom evolution.</title>
        <authorList>
            <person name="Varga T."/>
            <person name="Krizsan K."/>
            <person name="Foldi C."/>
            <person name="Dima B."/>
            <person name="Sanchez-Garcia M."/>
            <person name="Sanchez-Ramirez S."/>
            <person name="Szollosi G.J."/>
            <person name="Szarkandi J.G."/>
            <person name="Papp V."/>
            <person name="Albert L."/>
            <person name="Andreopoulos W."/>
            <person name="Angelini C."/>
            <person name="Antonin V."/>
            <person name="Barry K.W."/>
            <person name="Bougher N.L."/>
            <person name="Buchanan P."/>
            <person name="Buyck B."/>
            <person name="Bense V."/>
            <person name="Catcheside P."/>
            <person name="Chovatia M."/>
            <person name="Cooper J."/>
            <person name="Damon W."/>
            <person name="Desjardin D."/>
            <person name="Finy P."/>
            <person name="Geml J."/>
            <person name="Haridas S."/>
            <person name="Hughes K."/>
            <person name="Justo A."/>
            <person name="Karasinski D."/>
            <person name="Kautmanova I."/>
            <person name="Kiss B."/>
            <person name="Kocsube S."/>
            <person name="Kotiranta H."/>
            <person name="LaButti K.M."/>
            <person name="Lechner B.E."/>
            <person name="Liimatainen K."/>
            <person name="Lipzen A."/>
            <person name="Lukacs Z."/>
            <person name="Mihaltcheva S."/>
            <person name="Morgado L.N."/>
            <person name="Niskanen T."/>
            <person name="Noordeloos M.E."/>
            <person name="Ohm R.A."/>
            <person name="Ortiz-Santana B."/>
            <person name="Ovrebo C."/>
            <person name="Racz N."/>
            <person name="Riley R."/>
            <person name="Savchenko A."/>
            <person name="Shiryaev A."/>
            <person name="Soop K."/>
            <person name="Spirin V."/>
            <person name="Szebenyi C."/>
            <person name="Tomsovsky M."/>
            <person name="Tulloss R.E."/>
            <person name="Uehling J."/>
            <person name="Grigoriev I.V."/>
            <person name="Vagvolgyi C."/>
            <person name="Papp T."/>
            <person name="Martin F.M."/>
            <person name="Miettinen O."/>
            <person name="Hibbett D.S."/>
            <person name="Nagy L.G."/>
        </authorList>
    </citation>
    <scope>NUCLEOTIDE SEQUENCE [LARGE SCALE GENOMIC DNA]</scope>
    <source>
        <strain evidence="3 4">CBS 309.79</strain>
    </source>
</reference>
<evidence type="ECO:0000259" key="2">
    <source>
        <dbReference type="Pfam" id="PF05970"/>
    </source>
</evidence>
<dbReference type="GO" id="GO:0043139">
    <property type="term" value="F:5'-3' DNA helicase activity"/>
    <property type="evidence" value="ECO:0007669"/>
    <property type="project" value="UniProtKB-EC"/>
</dbReference>
<keyword evidence="1" id="KW-0234">DNA repair</keyword>
<comment type="catalytic activity">
    <reaction evidence="1">
        <text>ATP + H2O = ADP + phosphate + H(+)</text>
        <dbReference type="Rhea" id="RHEA:13065"/>
        <dbReference type="ChEBI" id="CHEBI:15377"/>
        <dbReference type="ChEBI" id="CHEBI:15378"/>
        <dbReference type="ChEBI" id="CHEBI:30616"/>
        <dbReference type="ChEBI" id="CHEBI:43474"/>
        <dbReference type="ChEBI" id="CHEBI:456216"/>
        <dbReference type="EC" id="5.6.2.3"/>
    </reaction>
</comment>
<gene>
    <name evidence="3" type="ORF">BDV98DRAFT_392875</name>
</gene>
<dbReference type="Gene3D" id="3.40.50.300">
    <property type="entry name" value="P-loop containing nucleotide triphosphate hydrolases"/>
    <property type="match status" value="1"/>
</dbReference>
<dbReference type="Proteomes" id="UP000305067">
    <property type="component" value="Unassembled WGS sequence"/>
</dbReference>
<evidence type="ECO:0000256" key="1">
    <source>
        <dbReference type="RuleBase" id="RU363044"/>
    </source>
</evidence>
<comment type="similarity">
    <text evidence="1">Belongs to the helicase family.</text>
</comment>
<dbReference type="AlphaFoldDB" id="A0A5C3QNR4"/>
<keyword evidence="1" id="KW-0227">DNA damage</keyword>
<dbReference type="GO" id="GO:0005524">
    <property type="term" value="F:ATP binding"/>
    <property type="evidence" value="ECO:0007669"/>
    <property type="project" value="UniProtKB-KW"/>
</dbReference>
<evidence type="ECO:0000313" key="3">
    <source>
        <dbReference type="EMBL" id="TFL03625.1"/>
    </source>
</evidence>
<dbReference type="InterPro" id="IPR010285">
    <property type="entry name" value="DNA_helicase_pif1-like_DEAD"/>
</dbReference>
<dbReference type="GO" id="GO:0006310">
    <property type="term" value="P:DNA recombination"/>
    <property type="evidence" value="ECO:0007669"/>
    <property type="project" value="UniProtKB-KW"/>
</dbReference>
<dbReference type="SUPFAM" id="SSF52540">
    <property type="entry name" value="P-loop containing nucleoside triphosphate hydrolases"/>
    <property type="match status" value="1"/>
</dbReference>
<dbReference type="EC" id="5.6.2.3" evidence="1"/>
<keyword evidence="1" id="KW-0067">ATP-binding</keyword>
<organism evidence="3 4">
    <name type="scientific">Pterulicium gracile</name>
    <dbReference type="NCBI Taxonomy" id="1884261"/>
    <lineage>
        <taxon>Eukaryota</taxon>
        <taxon>Fungi</taxon>
        <taxon>Dikarya</taxon>
        <taxon>Basidiomycota</taxon>
        <taxon>Agaricomycotina</taxon>
        <taxon>Agaricomycetes</taxon>
        <taxon>Agaricomycetidae</taxon>
        <taxon>Agaricales</taxon>
        <taxon>Pleurotineae</taxon>
        <taxon>Pterulaceae</taxon>
        <taxon>Pterulicium</taxon>
    </lineage>
</organism>
<protein>
    <recommendedName>
        <fullName evidence="1">ATP-dependent DNA helicase</fullName>
        <ecNumber evidence="1">5.6.2.3</ecNumber>
    </recommendedName>
</protein>
<accession>A0A5C3QNR4</accession>
<name>A0A5C3QNR4_9AGAR</name>
<comment type="cofactor">
    <cofactor evidence="1">
        <name>Mg(2+)</name>
        <dbReference type="ChEBI" id="CHEBI:18420"/>
    </cofactor>
</comment>
<dbReference type="GO" id="GO:0016887">
    <property type="term" value="F:ATP hydrolysis activity"/>
    <property type="evidence" value="ECO:0007669"/>
    <property type="project" value="RHEA"/>
</dbReference>
<sequence>MADEEIAITAANGVAADRLGGSTLHLFAGVDCFDLRTTNEDLLTRIASKPDVVERLSTLRVLMIDEATTLSGELLDALDYALQAIRESAEPFGGIQFLLGTSFKLHKQTLAEHNAHLRPNRGMHASARTALRSQQTSATTKNTLVFSRICDEGQRWMLRCGIPSRT</sequence>
<dbReference type="STRING" id="1884261.A0A5C3QNR4"/>
<proteinExistence type="inferred from homology"/>